<evidence type="ECO:0000313" key="1">
    <source>
        <dbReference type="EMBL" id="GEL11292.1"/>
    </source>
</evidence>
<reference evidence="1 6" key="4">
    <citation type="submission" date="2019-07" db="EMBL/GenBank/DDBJ databases">
        <title>Whole genome shotgun sequence of Flavobacterium glycines NBRC 105008.</title>
        <authorList>
            <person name="Hosoyama A."/>
            <person name="Uohara A."/>
            <person name="Ohji S."/>
            <person name="Ichikawa N."/>
        </authorList>
    </citation>
    <scope>NUCLEOTIDE SEQUENCE [LARGE SCALE GENOMIC DNA]</scope>
    <source>
        <strain evidence="1 6">NBRC 105008</strain>
    </source>
</reference>
<dbReference type="RefSeq" id="WP_066323717.1">
    <property type="nucleotide sequence ID" value="NZ_BJVF01000003.1"/>
</dbReference>
<dbReference type="OrthoDB" id="980044at2"/>
<organism evidence="2 4">
    <name type="scientific">Flavobacterium glycines</name>
    <dbReference type="NCBI Taxonomy" id="551990"/>
    <lineage>
        <taxon>Bacteria</taxon>
        <taxon>Pseudomonadati</taxon>
        <taxon>Bacteroidota</taxon>
        <taxon>Flavobacteriia</taxon>
        <taxon>Flavobacteriales</taxon>
        <taxon>Flavobacteriaceae</taxon>
        <taxon>Flavobacterium</taxon>
    </lineage>
</organism>
<dbReference type="InterPro" id="IPR009097">
    <property type="entry name" value="Cyclic_Pdiesterase"/>
</dbReference>
<keyword evidence="5" id="KW-1185">Reference proteome</keyword>
<dbReference type="EMBL" id="LVEO01000001">
    <property type="protein sequence ID" value="OCB75001.1"/>
    <property type="molecule type" value="Genomic_DNA"/>
</dbReference>
<accession>A0A1B9DZ84</accession>
<comment type="caution">
    <text evidence="2">The sequence shown here is derived from an EMBL/GenBank/DDBJ whole genome shotgun (WGS) entry which is preliminary data.</text>
</comment>
<dbReference type="Proteomes" id="UP000093226">
    <property type="component" value="Unassembled WGS sequence"/>
</dbReference>
<evidence type="ECO:0000313" key="4">
    <source>
        <dbReference type="Proteomes" id="UP000093226"/>
    </source>
</evidence>
<dbReference type="Proteomes" id="UP000182367">
    <property type="component" value="Unassembled WGS sequence"/>
</dbReference>
<dbReference type="SUPFAM" id="SSF55144">
    <property type="entry name" value="LigT-like"/>
    <property type="match status" value="1"/>
</dbReference>
<keyword evidence="3" id="KW-0436">Ligase</keyword>
<reference evidence="2" key="2">
    <citation type="submission" date="2016-03" db="EMBL/GenBank/DDBJ databases">
        <authorList>
            <person name="Ploux O."/>
        </authorList>
    </citation>
    <scope>NUCLEOTIDE SEQUENCE</scope>
    <source>
        <strain evidence="2">NBRC 105008</strain>
    </source>
</reference>
<dbReference type="GO" id="GO:0016874">
    <property type="term" value="F:ligase activity"/>
    <property type="evidence" value="ECO:0007669"/>
    <property type="project" value="UniProtKB-KW"/>
</dbReference>
<evidence type="ECO:0000313" key="5">
    <source>
        <dbReference type="Proteomes" id="UP000182367"/>
    </source>
</evidence>
<dbReference type="AlphaFoldDB" id="A0A1B9DZ84"/>
<dbReference type="EMBL" id="FNEO01000003">
    <property type="protein sequence ID" value="SDJ43086.1"/>
    <property type="molecule type" value="Genomic_DNA"/>
</dbReference>
<dbReference type="STRING" id="551990.SAMN05192550_2083"/>
<evidence type="ECO:0000313" key="3">
    <source>
        <dbReference type="EMBL" id="SDJ43086.1"/>
    </source>
</evidence>
<sequence length="187" mass="21705">MENRYSLVISPPETIIDLVKIMKNELAHEIGWFHSKNSLAHITINEFMANENEIESIKKQLDTICESLKPVFVCLNSFDHYPNGAFFIAPDTVSKIALKQIMKHINQSFPIKTIFKNNEPHLSIARKLTSENISKSYRLFSKPIDLKFECKSIALRLFNPKIKQFEIIAYFELRNNPKPTFEQGTLF</sequence>
<dbReference type="EMBL" id="BJVF01000003">
    <property type="protein sequence ID" value="GEL11292.1"/>
    <property type="molecule type" value="Genomic_DNA"/>
</dbReference>
<reference evidence="4" key="1">
    <citation type="submission" date="2016-03" db="EMBL/GenBank/DDBJ databases">
        <title>Draft genome sequence of Paenibacillus glacialis DSM 22343.</title>
        <authorList>
            <person name="Shin S.-K."/>
            <person name="Yi H."/>
        </authorList>
    </citation>
    <scope>NUCLEOTIDE SEQUENCE [LARGE SCALE GENOMIC DNA]</scope>
    <source>
        <strain evidence="4">NBRC 105008</strain>
    </source>
</reference>
<evidence type="ECO:0000313" key="2">
    <source>
        <dbReference type="EMBL" id="OCB75001.1"/>
    </source>
</evidence>
<protein>
    <submittedName>
        <fullName evidence="3">2'-5' RNA ligase</fullName>
    </submittedName>
</protein>
<proteinExistence type="predicted"/>
<reference evidence="3 5" key="3">
    <citation type="submission" date="2016-10" db="EMBL/GenBank/DDBJ databases">
        <authorList>
            <person name="Varghese N."/>
            <person name="Submissions S."/>
        </authorList>
    </citation>
    <scope>NUCLEOTIDE SEQUENCE [LARGE SCALE GENOMIC DNA]</scope>
    <source>
        <strain evidence="3 5">Gm-149</strain>
    </source>
</reference>
<dbReference type="Gene3D" id="3.90.1140.10">
    <property type="entry name" value="Cyclic phosphodiesterase"/>
    <property type="match status" value="1"/>
</dbReference>
<name>A0A1B9DZ84_9FLAO</name>
<dbReference type="Pfam" id="PF13563">
    <property type="entry name" value="2_5_RNA_ligase2"/>
    <property type="match status" value="1"/>
</dbReference>
<evidence type="ECO:0000313" key="6">
    <source>
        <dbReference type="Proteomes" id="UP000321579"/>
    </source>
</evidence>
<dbReference type="Proteomes" id="UP000321579">
    <property type="component" value="Unassembled WGS sequence"/>
</dbReference>
<gene>
    <name evidence="2" type="ORF">FBGL_00590</name>
    <name evidence="1" type="ORF">FGL01_20310</name>
    <name evidence="3" type="ORF">SAMN05192550_2083</name>
</gene>